<gene>
    <name evidence="1" type="ORF">P256_01514</name>
</gene>
<dbReference type="OrthoDB" id="6697337at2"/>
<keyword evidence="2" id="KW-1185">Reference proteome</keyword>
<evidence type="ECO:0000313" key="1">
    <source>
        <dbReference type="EMBL" id="ESK38697.1"/>
    </source>
</evidence>
<sequence length="125" mass="14959">MKQQHSQGSEALRAMVTLRQCWLENEEIYINKGCLHCGSAATYLIYFTNKNIQNMMLDFISRYNCNHSSRFDLLDIVHFEKKYEQFLSSLEQEIIHYAFKEQKNPRKHIFENIESIFERELNIAC</sequence>
<dbReference type="EMBL" id="AYER01000006">
    <property type="protein sequence ID" value="ESK38697.1"/>
    <property type="molecule type" value="Genomic_DNA"/>
</dbReference>
<accession>V2TMZ8</accession>
<dbReference type="PATRIC" id="fig|1392540.3.peg.1465"/>
<reference evidence="1 2" key="1">
    <citation type="submission" date="2013-10" db="EMBL/GenBank/DDBJ databases">
        <title>The Genome Sequence of Acinetobacter nectaris CIP 110549.</title>
        <authorList>
            <consortium name="The Broad Institute Genomics Platform"/>
            <consortium name="The Broad Institute Genome Sequencing Center for Infectious Disease"/>
            <person name="Cerqueira G."/>
            <person name="Feldgarden M."/>
            <person name="Courvalin P."/>
            <person name="Grillot-Courvalin C."/>
            <person name="Clermont D."/>
            <person name="Rocha E."/>
            <person name="Yoon E.-J."/>
            <person name="Nemec A."/>
            <person name="Young S.K."/>
            <person name="Zeng Q."/>
            <person name="Gargeya S."/>
            <person name="Fitzgerald M."/>
            <person name="Abouelleil A."/>
            <person name="Alvarado L."/>
            <person name="Berlin A.M."/>
            <person name="Chapman S.B."/>
            <person name="Gainer-Dewar J."/>
            <person name="Goldberg J."/>
            <person name="Gnerre S."/>
            <person name="Griggs A."/>
            <person name="Gujja S."/>
            <person name="Hansen M."/>
            <person name="Howarth C."/>
            <person name="Imamovic A."/>
            <person name="Ireland A."/>
            <person name="Larimer J."/>
            <person name="McCowan C."/>
            <person name="Murphy C."/>
            <person name="Pearson M."/>
            <person name="Poon T.W."/>
            <person name="Priest M."/>
            <person name="Roberts A."/>
            <person name="Saif S."/>
            <person name="Shea T."/>
            <person name="Sykes S."/>
            <person name="Wortman J."/>
            <person name="Nusbaum C."/>
            <person name="Birren B."/>
        </authorList>
    </citation>
    <scope>NUCLEOTIDE SEQUENCE [LARGE SCALE GENOMIC DNA]</scope>
    <source>
        <strain evidence="1 2">CIP 110549</strain>
    </source>
</reference>
<proteinExistence type="predicted"/>
<protein>
    <submittedName>
        <fullName evidence="1">Uncharacterized protein</fullName>
    </submittedName>
</protein>
<dbReference type="STRING" id="1392540.P256_01514"/>
<dbReference type="eggNOG" id="ENOG5031RIH">
    <property type="taxonomic scope" value="Bacteria"/>
</dbReference>
<dbReference type="AlphaFoldDB" id="V2TMZ8"/>
<dbReference type="Proteomes" id="UP000023785">
    <property type="component" value="Unassembled WGS sequence"/>
</dbReference>
<evidence type="ECO:0000313" key="2">
    <source>
        <dbReference type="Proteomes" id="UP000023785"/>
    </source>
</evidence>
<dbReference type="RefSeq" id="WP_023273136.1">
    <property type="nucleotide sequence ID" value="NZ_KI530723.1"/>
</dbReference>
<name>V2TMZ8_9GAMM</name>
<dbReference type="HOGENOM" id="CLU_1998958_0_0_6"/>
<organism evidence="1 2">
    <name type="scientific">Acinetobacter nectaris CIP 110549</name>
    <dbReference type="NCBI Taxonomy" id="1392540"/>
    <lineage>
        <taxon>Bacteria</taxon>
        <taxon>Pseudomonadati</taxon>
        <taxon>Pseudomonadota</taxon>
        <taxon>Gammaproteobacteria</taxon>
        <taxon>Moraxellales</taxon>
        <taxon>Moraxellaceae</taxon>
        <taxon>Acinetobacter</taxon>
    </lineage>
</organism>
<comment type="caution">
    <text evidence="1">The sequence shown here is derived from an EMBL/GenBank/DDBJ whole genome shotgun (WGS) entry which is preliminary data.</text>
</comment>